<proteinExistence type="predicted"/>
<gene>
    <name evidence="3" type="ORF">J2S08_001727</name>
</gene>
<protein>
    <submittedName>
        <fullName evidence="3">Dipeptidyl aminopeptidase/acylaminoacyl peptidase</fullName>
    </submittedName>
</protein>
<dbReference type="PANTHER" id="PTHR43358">
    <property type="entry name" value="ALPHA/BETA-HYDROLASE"/>
    <property type="match status" value="1"/>
</dbReference>
<dbReference type="GO" id="GO:0004177">
    <property type="term" value="F:aminopeptidase activity"/>
    <property type="evidence" value="ECO:0007669"/>
    <property type="project" value="UniProtKB-KW"/>
</dbReference>
<dbReference type="InterPro" id="IPR052920">
    <property type="entry name" value="DNA-binding_regulatory"/>
</dbReference>
<evidence type="ECO:0000259" key="2">
    <source>
        <dbReference type="Pfam" id="PF02129"/>
    </source>
</evidence>
<accession>A0ABT9WRU5</accession>
<keyword evidence="4" id="KW-1185">Reference proteome</keyword>
<keyword evidence="3" id="KW-0645">Protease</keyword>
<keyword evidence="1" id="KW-1133">Transmembrane helix</keyword>
<dbReference type="Gene3D" id="3.40.50.1820">
    <property type="entry name" value="alpha/beta hydrolase"/>
    <property type="match status" value="1"/>
</dbReference>
<evidence type="ECO:0000256" key="1">
    <source>
        <dbReference type="SAM" id="Phobius"/>
    </source>
</evidence>
<evidence type="ECO:0000313" key="3">
    <source>
        <dbReference type="EMBL" id="MDQ0175891.1"/>
    </source>
</evidence>
<keyword evidence="3" id="KW-0378">Hydrolase</keyword>
<dbReference type="Pfam" id="PF02129">
    <property type="entry name" value="Peptidase_S15"/>
    <property type="match status" value="1"/>
</dbReference>
<comment type="caution">
    <text evidence="3">The sequence shown here is derived from an EMBL/GenBank/DDBJ whole genome shotgun (WGS) entry which is preliminary data.</text>
</comment>
<keyword evidence="3" id="KW-0031">Aminopeptidase</keyword>
<dbReference type="InterPro" id="IPR000383">
    <property type="entry name" value="Xaa-Pro-like_dom"/>
</dbReference>
<keyword evidence="1" id="KW-0812">Transmembrane</keyword>
<dbReference type="RefSeq" id="WP_307228598.1">
    <property type="nucleotide sequence ID" value="NZ_JAUSTT010000009.1"/>
</dbReference>
<evidence type="ECO:0000313" key="4">
    <source>
        <dbReference type="Proteomes" id="UP001223586"/>
    </source>
</evidence>
<dbReference type="InterPro" id="IPR029058">
    <property type="entry name" value="AB_hydrolase_fold"/>
</dbReference>
<dbReference type="Proteomes" id="UP001223586">
    <property type="component" value="Unassembled WGS sequence"/>
</dbReference>
<dbReference type="SUPFAM" id="SSF53474">
    <property type="entry name" value="alpha/beta-Hydrolases"/>
    <property type="match status" value="1"/>
</dbReference>
<dbReference type="EMBL" id="JAUSTT010000009">
    <property type="protein sequence ID" value="MDQ0175891.1"/>
    <property type="molecule type" value="Genomic_DNA"/>
</dbReference>
<keyword evidence="1" id="KW-0472">Membrane</keyword>
<reference evidence="3 4" key="1">
    <citation type="submission" date="2023-07" db="EMBL/GenBank/DDBJ databases">
        <title>Genomic Encyclopedia of Type Strains, Phase IV (KMG-IV): sequencing the most valuable type-strain genomes for metagenomic binning, comparative biology and taxonomic classification.</title>
        <authorList>
            <person name="Goeker M."/>
        </authorList>
    </citation>
    <scope>NUCLEOTIDE SEQUENCE [LARGE SCALE GENOMIC DNA]</scope>
    <source>
        <strain evidence="3 4">DSM 23837</strain>
    </source>
</reference>
<dbReference type="PANTHER" id="PTHR43358:SF4">
    <property type="entry name" value="ALPHA_BETA HYDROLASE FOLD-1 DOMAIN-CONTAINING PROTEIN"/>
    <property type="match status" value="1"/>
</dbReference>
<feature type="domain" description="Xaa-Pro dipeptidyl-peptidase-like" evidence="2">
    <location>
        <begin position="86"/>
        <end position="217"/>
    </location>
</feature>
<name>A0ABT9WRU5_9BACI</name>
<feature type="transmembrane region" description="Helical" evidence="1">
    <location>
        <begin position="22"/>
        <end position="47"/>
    </location>
</feature>
<sequence>MDQGSPQIEPLLKQRPKKRFKILLYALIIILILSIVVTAGISGYIGWQLTHPPTRPLETTPAKMQLAYEDIEFKSRGDELKMKGWYIPPKEEDKQMTVIIAHGYKQNRVQADVPALEIADKLVDSGYGVVMFDFRNSGESEGKVTSVGQFEKNDLLGAIDWVKAQSNGQIALLGFSMGATTSILAAAEEPEVGGVLVDSPFSKLRTYLEDNLSVWSDLPKYPFTPFIMAIIPPLTGLSVDEVDALAAVDNVYPRPILFIHGEEDTKIPFSESEKMWKKHPDAFDFWKAPKGDHMKVYQYQKELYLDKMFTFLDNLSSEH</sequence>
<organism evidence="3 4">
    <name type="scientific">Bacillus chungangensis</name>
    <dbReference type="NCBI Taxonomy" id="587633"/>
    <lineage>
        <taxon>Bacteria</taxon>
        <taxon>Bacillati</taxon>
        <taxon>Bacillota</taxon>
        <taxon>Bacilli</taxon>
        <taxon>Bacillales</taxon>
        <taxon>Bacillaceae</taxon>
        <taxon>Bacillus</taxon>
    </lineage>
</organism>